<sequence length="129" mass="15359">MISFQDRFKGKMSYISKYGINQSPDVKQNSYILQQDQSNNKSPQKIINLNSKSPIKNSYYYKLPPIKNKIVDRTQNFNQQKQQISTKKIYSADHSKISLKKYDSDIEEIQMKHLQYLNKIEQLYMLQKN</sequence>
<proteinExistence type="predicted"/>
<name>A0A8S1PA83_PARPR</name>
<reference evidence="1" key="1">
    <citation type="submission" date="2021-01" db="EMBL/GenBank/DDBJ databases">
        <authorList>
            <consortium name="Genoscope - CEA"/>
            <person name="William W."/>
        </authorList>
    </citation>
    <scope>NUCLEOTIDE SEQUENCE</scope>
</reference>
<evidence type="ECO:0000313" key="1">
    <source>
        <dbReference type="EMBL" id="CAD8099648.1"/>
    </source>
</evidence>
<protein>
    <submittedName>
        <fullName evidence="1">Uncharacterized protein</fullName>
    </submittedName>
</protein>
<gene>
    <name evidence="1" type="ORF">PPRIM_AZ9-3.1.T1100071</name>
</gene>
<accession>A0A8S1PA83</accession>
<evidence type="ECO:0000313" key="2">
    <source>
        <dbReference type="Proteomes" id="UP000688137"/>
    </source>
</evidence>
<dbReference type="AlphaFoldDB" id="A0A8S1PA83"/>
<keyword evidence="2" id="KW-1185">Reference proteome</keyword>
<comment type="caution">
    <text evidence="1">The sequence shown here is derived from an EMBL/GenBank/DDBJ whole genome shotgun (WGS) entry which is preliminary data.</text>
</comment>
<dbReference type="OMA" id="RTQNFNQ"/>
<organism evidence="1 2">
    <name type="scientific">Paramecium primaurelia</name>
    <dbReference type="NCBI Taxonomy" id="5886"/>
    <lineage>
        <taxon>Eukaryota</taxon>
        <taxon>Sar</taxon>
        <taxon>Alveolata</taxon>
        <taxon>Ciliophora</taxon>
        <taxon>Intramacronucleata</taxon>
        <taxon>Oligohymenophorea</taxon>
        <taxon>Peniculida</taxon>
        <taxon>Parameciidae</taxon>
        <taxon>Paramecium</taxon>
    </lineage>
</organism>
<dbReference type="EMBL" id="CAJJDM010000113">
    <property type="protein sequence ID" value="CAD8099648.1"/>
    <property type="molecule type" value="Genomic_DNA"/>
</dbReference>
<dbReference type="Proteomes" id="UP000688137">
    <property type="component" value="Unassembled WGS sequence"/>
</dbReference>